<dbReference type="RefSeq" id="WP_189939118.1">
    <property type="nucleotide sequence ID" value="NZ_BNCD01000043.1"/>
</dbReference>
<dbReference type="InterPro" id="IPR032710">
    <property type="entry name" value="NTF2-like_dom_sf"/>
</dbReference>
<reference evidence="2" key="2">
    <citation type="submission" date="2020-09" db="EMBL/GenBank/DDBJ databases">
        <authorList>
            <person name="Sun Q."/>
            <person name="Ohkuma M."/>
        </authorList>
    </citation>
    <scope>NUCLEOTIDE SEQUENCE</scope>
    <source>
        <strain evidence="2">JCM 5069</strain>
    </source>
</reference>
<keyword evidence="3" id="KW-1185">Reference proteome</keyword>
<evidence type="ECO:0000259" key="1">
    <source>
        <dbReference type="Pfam" id="PF12680"/>
    </source>
</evidence>
<dbReference type="SUPFAM" id="SSF54427">
    <property type="entry name" value="NTF2-like"/>
    <property type="match status" value="1"/>
</dbReference>
<evidence type="ECO:0000313" key="2">
    <source>
        <dbReference type="EMBL" id="GHH88808.1"/>
    </source>
</evidence>
<feature type="domain" description="SnoaL-like" evidence="1">
    <location>
        <begin position="22"/>
        <end position="124"/>
    </location>
</feature>
<proteinExistence type="predicted"/>
<dbReference type="AlphaFoldDB" id="A0A919GQ90"/>
<comment type="caution">
    <text evidence="2">The sequence shown here is derived from an EMBL/GenBank/DDBJ whole genome shotgun (WGS) entry which is preliminary data.</text>
</comment>
<evidence type="ECO:0000313" key="3">
    <source>
        <dbReference type="Proteomes" id="UP000603708"/>
    </source>
</evidence>
<dbReference type="Pfam" id="PF12680">
    <property type="entry name" value="SnoaL_2"/>
    <property type="match status" value="1"/>
</dbReference>
<dbReference type="InterPro" id="IPR037401">
    <property type="entry name" value="SnoaL-like"/>
</dbReference>
<gene>
    <name evidence="2" type="ORF">GCM10018793_69890</name>
</gene>
<organism evidence="2 3">
    <name type="scientific">Streptomyces sulfonofaciens</name>
    <dbReference type="NCBI Taxonomy" id="68272"/>
    <lineage>
        <taxon>Bacteria</taxon>
        <taxon>Bacillati</taxon>
        <taxon>Actinomycetota</taxon>
        <taxon>Actinomycetes</taxon>
        <taxon>Kitasatosporales</taxon>
        <taxon>Streptomycetaceae</taxon>
        <taxon>Streptomyces</taxon>
    </lineage>
</organism>
<protein>
    <submittedName>
        <fullName evidence="2">PhzA/B-like protein</fullName>
    </submittedName>
</protein>
<reference evidence="2" key="1">
    <citation type="journal article" date="2014" name="Int. J. Syst. Evol. Microbiol.">
        <title>Complete genome sequence of Corynebacterium casei LMG S-19264T (=DSM 44701T), isolated from a smear-ripened cheese.</title>
        <authorList>
            <consortium name="US DOE Joint Genome Institute (JGI-PGF)"/>
            <person name="Walter F."/>
            <person name="Albersmeier A."/>
            <person name="Kalinowski J."/>
            <person name="Ruckert C."/>
        </authorList>
    </citation>
    <scope>NUCLEOTIDE SEQUENCE</scope>
    <source>
        <strain evidence="2">JCM 5069</strain>
    </source>
</reference>
<dbReference type="Proteomes" id="UP000603708">
    <property type="component" value="Unassembled WGS sequence"/>
</dbReference>
<accession>A0A919GQ90</accession>
<name>A0A919GQ90_9ACTN</name>
<sequence>MTDTVDNPGPDTLKDIFTTSLKLLEEGDVEKWVALFAPDAVFEFVYAPPGFPTVIRGTEALRAQIGIMPQQLGVEFGEPVFHTATPDGLVVAEFTGDCTVRATGGRYRQDYISVVRFENGLITHFRDYWNPWLLMAAAGGETAWNEAVRALAG</sequence>
<dbReference type="EMBL" id="BNCD01000043">
    <property type="protein sequence ID" value="GHH88808.1"/>
    <property type="molecule type" value="Genomic_DNA"/>
</dbReference>
<dbReference type="Gene3D" id="3.10.450.50">
    <property type="match status" value="1"/>
</dbReference>